<dbReference type="PANTHER" id="PTHR48100">
    <property type="entry name" value="BROAD-SPECIFICITY PHOSPHATASE YOR283W-RELATED"/>
    <property type="match status" value="1"/>
</dbReference>
<dbReference type="Gene3D" id="3.40.50.1240">
    <property type="entry name" value="Phosphoglycerate mutase-like"/>
    <property type="match status" value="1"/>
</dbReference>
<dbReference type="AlphaFoldDB" id="A0A3N0VL77"/>
<dbReference type="Proteomes" id="UP000282106">
    <property type="component" value="Unassembled WGS sequence"/>
</dbReference>
<dbReference type="GO" id="GO:0005737">
    <property type="term" value="C:cytoplasm"/>
    <property type="evidence" value="ECO:0007669"/>
    <property type="project" value="TreeGrafter"/>
</dbReference>
<dbReference type="InterPro" id="IPR029033">
    <property type="entry name" value="His_PPase_superfam"/>
</dbReference>
<proteinExistence type="predicted"/>
<feature type="chain" id="PRO_5018215127" evidence="1">
    <location>
        <begin position="24"/>
        <end position="181"/>
    </location>
</feature>
<dbReference type="InterPro" id="IPR050275">
    <property type="entry name" value="PGM_Phosphatase"/>
</dbReference>
<name>A0A3N0VL77_9GAMM</name>
<gene>
    <name evidence="2" type="ORF">ED208_02890</name>
</gene>
<evidence type="ECO:0000256" key="1">
    <source>
        <dbReference type="SAM" id="SignalP"/>
    </source>
</evidence>
<dbReference type="PANTHER" id="PTHR48100:SF1">
    <property type="entry name" value="HISTIDINE PHOSPHATASE FAMILY PROTEIN-RELATED"/>
    <property type="match status" value="1"/>
</dbReference>
<reference evidence="2 3" key="1">
    <citation type="submission" date="2018-10" db="EMBL/GenBank/DDBJ databases">
        <authorList>
            <person name="Chen W.-M."/>
        </authorList>
    </citation>
    <scope>NUCLEOTIDE SEQUENCE [LARGE SCALE GENOMIC DNA]</scope>
    <source>
        <strain evidence="2 3">THS-13</strain>
    </source>
</reference>
<feature type="signal peptide" evidence="1">
    <location>
        <begin position="1"/>
        <end position="23"/>
    </location>
</feature>
<comment type="caution">
    <text evidence="2">The sequence shown here is derived from an EMBL/GenBank/DDBJ whole genome shotgun (WGS) entry which is preliminary data.</text>
</comment>
<dbReference type="EMBL" id="RJVO01000001">
    <property type="protein sequence ID" value="ROH93480.1"/>
    <property type="molecule type" value="Genomic_DNA"/>
</dbReference>
<dbReference type="CDD" id="cd07040">
    <property type="entry name" value="HP"/>
    <property type="match status" value="1"/>
</dbReference>
<protein>
    <submittedName>
        <fullName evidence="2">Histidine phosphatase family protein</fullName>
    </submittedName>
</protein>
<organism evidence="2 3">
    <name type="scientific">Stagnimonas aquatica</name>
    <dbReference type="NCBI Taxonomy" id="2689987"/>
    <lineage>
        <taxon>Bacteria</taxon>
        <taxon>Pseudomonadati</taxon>
        <taxon>Pseudomonadota</taxon>
        <taxon>Gammaproteobacteria</taxon>
        <taxon>Nevskiales</taxon>
        <taxon>Nevskiaceae</taxon>
        <taxon>Stagnimonas</taxon>
    </lineage>
</organism>
<evidence type="ECO:0000313" key="3">
    <source>
        <dbReference type="Proteomes" id="UP000282106"/>
    </source>
</evidence>
<dbReference type="SMART" id="SM00855">
    <property type="entry name" value="PGAM"/>
    <property type="match status" value="1"/>
</dbReference>
<dbReference type="Pfam" id="PF00300">
    <property type="entry name" value="His_Phos_1"/>
    <property type="match status" value="1"/>
</dbReference>
<dbReference type="InterPro" id="IPR013078">
    <property type="entry name" value="His_Pase_superF_clade-1"/>
</dbReference>
<dbReference type="GO" id="GO:0016791">
    <property type="term" value="F:phosphatase activity"/>
    <property type="evidence" value="ECO:0007669"/>
    <property type="project" value="TreeGrafter"/>
</dbReference>
<accession>A0A3N0VL77</accession>
<keyword evidence="3" id="KW-1185">Reference proteome</keyword>
<dbReference type="RefSeq" id="WP_123210335.1">
    <property type="nucleotide sequence ID" value="NZ_RJVO01000001.1"/>
</dbReference>
<dbReference type="SUPFAM" id="SSF53254">
    <property type="entry name" value="Phosphoglycerate mutase-like"/>
    <property type="match status" value="1"/>
</dbReference>
<evidence type="ECO:0000313" key="2">
    <source>
        <dbReference type="EMBL" id="ROH93480.1"/>
    </source>
</evidence>
<dbReference type="InParanoid" id="A0A3N0VL77"/>
<sequence length="181" mass="17869">MPHPLSSLLLALLLSLAGPAAQAAPSLVLLVRHAEKASTPGHDPGLSAAGEARAQALAAALAEARVGAILTSPLRRTRDTAAPTAAANGLKPQVVGFEGGTAAHVAAVAAAVRAQDAATVLVVGHGNTVPAILAALGGPVLPDFCESSYGHLLVLSLDASPPRLLRARYGAADPAPASGCQ</sequence>
<keyword evidence="1" id="KW-0732">Signal</keyword>